<evidence type="ECO:0000256" key="9">
    <source>
        <dbReference type="ARBA" id="ARBA00022989"/>
    </source>
</evidence>
<evidence type="ECO:0000313" key="17">
    <source>
        <dbReference type="Proteomes" id="UP001159428"/>
    </source>
</evidence>
<organism evidence="16 17">
    <name type="scientific">Pocillopora meandrina</name>
    <dbReference type="NCBI Taxonomy" id="46732"/>
    <lineage>
        <taxon>Eukaryota</taxon>
        <taxon>Metazoa</taxon>
        <taxon>Cnidaria</taxon>
        <taxon>Anthozoa</taxon>
        <taxon>Hexacorallia</taxon>
        <taxon>Scleractinia</taxon>
        <taxon>Astrocoeniina</taxon>
        <taxon>Pocilloporidae</taxon>
        <taxon>Pocillopora</taxon>
    </lineage>
</organism>
<proteinExistence type="inferred from homology"/>
<evidence type="ECO:0000259" key="15">
    <source>
        <dbReference type="PROSITE" id="PS50262"/>
    </source>
</evidence>
<protein>
    <recommendedName>
        <fullName evidence="15">G-protein coupled receptors family 1 profile domain-containing protein</fullName>
    </recommendedName>
</protein>
<keyword evidence="12" id="KW-0807">Transducer</keyword>
<feature type="transmembrane region" description="Helical" evidence="14">
    <location>
        <begin position="1301"/>
        <end position="1322"/>
    </location>
</feature>
<feature type="transmembrane region" description="Helical" evidence="14">
    <location>
        <begin position="457"/>
        <end position="476"/>
    </location>
</feature>
<keyword evidence="10 14" id="KW-0472">Membrane</keyword>
<dbReference type="PRINTS" id="PR00237">
    <property type="entry name" value="GPCRRHODOPSN"/>
</dbReference>
<evidence type="ECO:0000256" key="14">
    <source>
        <dbReference type="SAM" id="Phobius"/>
    </source>
</evidence>
<evidence type="ECO:0000313" key="16">
    <source>
        <dbReference type="EMBL" id="CAH3134597.1"/>
    </source>
</evidence>
<feature type="transmembrane region" description="Helical" evidence="14">
    <location>
        <begin position="542"/>
        <end position="566"/>
    </location>
</feature>
<evidence type="ECO:0000256" key="1">
    <source>
        <dbReference type="ARBA" id="ARBA00004370"/>
    </source>
</evidence>
<dbReference type="GO" id="GO:0005730">
    <property type="term" value="C:nucleolus"/>
    <property type="evidence" value="ECO:0007669"/>
    <property type="project" value="UniProtKB-SubCell"/>
</dbReference>
<feature type="transmembrane region" description="Helical" evidence="14">
    <location>
        <begin position="497"/>
        <end position="522"/>
    </location>
</feature>
<dbReference type="PROSITE" id="PS00237">
    <property type="entry name" value="G_PROTEIN_RECEP_F1_1"/>
    <property type="match status" value="1"/>
</dbReference>
<dbReference type="Proteomes" id="UP001159428">
    <property type="component" value="Unassembled WGS sequence"/>
</dbReference>
<feature type="region of interest" description="Disordered" evidence="13">
    <location>
        <begin position="597"/>
        <end position="621"/>
    </location>
</feature>
<evidence type="ECO:0000256" key="4">
    <source>
        <dbReference type="ARBA" id="ARBA00022692"/>
    </source>
</evidence>
<comment type="similarity">
    <text evidence="3">Belongs to the NOA36 family.</text>
</comment>
<dbReference type="PANTHER" id="PTHR13214">
    <property type="entry name" value="ZINC FINGER PROTEIN 330"/>
    <property type="match status" value="1"/>
</dbReference>
<evidence type="ECO:0000256" key="8">
    <source>
        <dbReference type="ARBA" id="ARBA00022833"/>
    </source>
</evidence>
<sequence>MPKKKTGARKKAEKQKERQRGIREGRDRPITEYFCNVIMECDKCKRRQKNRAFCYFCSSVQKLPICGNCGKTKCMSKSGDCVVKHGTTFTTGFGMVGAICDFCEAFICHGKKCLTTHACECAIRDGECIECERGVWDHGGRVFVCSYCASYLCEDDQFEHQAKCQVLESETLKCGSCNRLGQYSCLKCKACYCDDHVKRKGVKYVRGQPIPCPKCGYQTKETKDLSMSTRNYAYSRQRNDVNDDDDDDYGSSGFSYGSSGFSYGSGGYAYGTSHYADNEDEDEDDSDEDDDEEEEEKEEIDDDDDDKEDKQDRSDMDDKLSELKTSQGLLNNRLDTVLQIYFEHGMDCNKANYSRYFQTVTSMDKNSTSAPGLGSQARLLEGFGLSIVLLVSLVLNLSVCAIIWRTKSLREKATNTFVANLCIANLLLTACVIPFSLVTIVEDEHASYSKLFCQANGFISVVSSVAIVMTLCCISLDRYIAVTRPTRYKIIVTVKRAWYTLLVVWGQGLLYATFPIFGWSRYEYHPGTLHCSPVWTSECSLYIYLAVVGFGIPMTVMVFTYIRIFFVIRRHARKVSTVKRTRPKVKNNNCKLISVKQRGSVQPHSTQNSSNEDKSSSTADKLNSSAANEQMLCSSTANLSELDSCAKQFELNAKTGVVSGLYLQEGEKVLFATELPSVNTCDHGAQSNSSNEPSDVQRSKRSLIHVTNTLRKFWPRKHRRNQRPLSREFKVAKTGVLLLFIFIVLWLPYMVVHICSSGVKAPPTVFRLTMWLVFMNGVLNPIAYALGNSTVKMKFQQMFATVFSLCCKCRRTVEQRATPRMSERMNGISSTMLCFASISTLCCISADRYLAVVKPMRYKHVLTPRRAFCMLMLVWLGSLSLACLPLITNYEFHPGTNHCSPAWHRSCELYGFMTVLALGIPLVTLLSTYGMIYSSVRKHAKRVSHWRVSTSGASGQRDSTCVREAEITGHEIDSFLSNSALDEEHTERNLSRFKKYVDQNNSEKFIAPLRDFGCKGESSKSEIPDRHQDKKFRSYSAGCEHARTDENIPPFSLRMKLAEEADNEPARPRSCSVSVKFSVSELVPGTVSPFFCPHDLEGEQFHRSLRMSSYCMLKEKSFTFPEPKSCSSLELRQTIDSIKEGMPSHSISFTVTSASTPAVSPDLNIPVPFTLNRVILPDQRSSGNYNETSQFSDESKQAWNSKTSPNHLQLPPTPMPIFVKPVNPDEPVHSRKASLPELISRPKSRSRSLSFGTLYDASDKNPTLLKAPTTQKISSPLLRLRAISKFKSKLRVSVVPREYKVAKIGFILVMVFFLSWGPYMMVHNCQPSSKTPLWVYRIAMWLVYLSCVLNPIVYALSSKHIRTAFSNHMKCCKRLNARISMRRARPRAATIA</sequence>
<feature type="transmembrane region" description="Helical" evidence="14">
    <location>
        <begin position="736"/>
        <end position="759"/>
    </location>
</feature>
<dbReference type="SUPFAM" id="SSF81321">
    <property type="entry name" value="Family A G protein-coupled receptor-like"/>
    <property type="match status" value="2"/>
</dbReference>
<dbReference type="CDD" id="cd00637">
    <property type="entry name" value="7tm_classA_rhodopsin-like"/>
    <property type="match status" value="2"/>
</dbReference>
<dbReference type="GO" id="GO:0004930">
    <property type="term" value="F:G protein-coupled receptor activity"/>
    <property type="evidence" value="ECO:0007669"/>
    <property type="project" value="UniProtKB-KW"/>
</dbReference>
<dbReference type="EMBL" id="CALNXJ010000028">
    <property type="protein sequence ID" value="CAH3134597.1"/>
    <property type="molecule type" value="Genomic_DNA"/>
</dbReference>
<evidence type="ECO:0000256" key="7">
    <source>
        <dbReference type="ARBA" id="ARBA00022771"/>
    </source>
</evidence>
<keyword evidence="7" id="KW-0863">Zinc-finger</keyword>
<dbReference type="PROSITE" id="PS50262">
    <property type="entry name" value="G_PROTEIN_RECEP_F1_2"/>
    <property type="match status" value="2"/>
</dbReference>
<feature type="transmembrane region" description="Helical" evidence="14">
    <location>
        <begin position="383"/>
        <end position="404"/>
    </location>
</feature>
<keyword evidence="8" id="KW-0862">Zinc</keyword>
<dbReference type="Pfam" id="PF06524">
    <property type="entry name" value="NOA36"/>
    <property type="match status" value="1"/>
</dbReference>
<gene>
    <name evidence="16" type="ORF">PMEA_00015539</name>
</gene>
<dbReference type="PANTHER" id="PTHR13214:SF1">
    <property type="entry name" value="ZINC FINGER PROTEIN 330"/>
    <property type="match status" value="1"/>
</dbReference>
<dbReference type="GO" id="GO:0016020">
    <property type="term" value="C:membrane"/>
    <property type="evidence" value="ECO:0007669"/>
    <property type="project" value="UniProtKB-SubCell"/>
</dbReference>
<feature type="transmembrane region" description="Helical" evidence="14">
    <location>
        <begin position="765"/>
        <end position="786"/>
    </location>
</feature>
<feature type="region of interest" description="Disordered" evidence="13">
    <location>
        <begin position="271"/>
        <end position="318"/>
    </location>
</feature>
<feature type="transmembrane region" description="Helical" evidence="14">
    <location>
        <begin position="867"/>
        <end position="890"/>
    </location>
</feature>
<feature type="domain" description="G-protein coupled receptors family 1 profile" evidence="15">
    <location>
        <begin position="835"/>
        <end position="1354"/>
    </location>
</feature>
<evidence type="ECO:0000256" key="6">
    <source>
        <dbReference type="ARBA" id="ARBA00022737"/>
    </source>
</evidence>
<feature type="domain" description="G-protein coupled receptors family 1 profile" evidence="15">
    <location>
        <begin position="395"/>
        <end position="784"/>
    </location>
</feature>
<feature type="transmembrane region" description="Helical" evidence="14">
    <location>
        <begin position="1334"/>
        <end position="1356"/>
    </location>
</feature>
<evidence type="ECO:0000256" key="11">
    <source>
        <dbReference type="ARBA" id="ARBA00023242"/>
    </source>
</evidence>
<name>A0AAU9X308_9CNID</name>
<feature type="region of interest" description="Disordered" evidence="13">
    <location>
        <begin position="1"/>
        <end position="23"/>
    </location>
</feature>
<feature type="compositionally biased region" description="Basic and acidic residues" evidence="13">
    <location>
        <begin position="308"/>
        <end position="318"/>
    </location>
</feature>
<comment type="caution">
    <text evidence="16">The sequence shown here is derived from an EMBL/GenBank/DDBJ whole genome shotgun (WGS) entry which is preliminary data.</text>
</comment>
<reference evidence="16 17" key="1">
    <citation type="submission" date="2022-05" db="EMBL/GenBank/DDBJ databases">
        <authorList>
            <consortium name="Genoscope - CEA"/>
            <person name="William W."/>
        </authorList>
    </citation>
    <scope>NUCLEOTIDE SEQUENCE [LARGE SCALE GENOMIC DNA]</scope>
</reference>
<feature type="transmembrane region" description="Helical" evidence="14">
    <location>
        <begin position="910"/>
        <end position="932"/>
    </location>
</feature>
<comment type="similarity">
    <text evidence="12">Belongs to the G-protein coupled receptor 1 family.</text>
</comment>
<dbReference type="InterPro" id="IPR010531">
    <property type="entry name" value="NOA36"/>
</dbReference>
<evidence type="ECO:0000256" key="12">
    <source>
        <dbReference type="RuleBase" id="RU000688"/>
    </source>
</evidence>
<dbReference type="InterPro" id="IPR000276">
    <property type="entry name" value="GPCR_Rhodpsn"/>
</dbReference>
<dbReference type="SMART" id="SM01381">
    <property type="entry name" value="7TM_GPCR_Srsx"/>
    <property type="match status" value="1"/>
</dbReference>
<comment type="subcellular location">
    <subcellularLocation>
        <location evidence="1">Membrane</location>
    </subcellularLocation>
    <subcellularLocation>
        <location evidence="2">Nucleus</location>
        <location evidence="2">Nucleolus</location>
    </subcellularLocation>
</comment>
<evidence type="ECO:0000256" key="5">
    <source>
        <dbReference type="ARBA" id="ARBA00022723"/>
    </source>
</evidence>
<keyword evidence="4 12" id="KW-0812">Transmembrane</keyword>
<feature type="compositionally biased region" description="Acidic residues" evidence="13">
    <location>
        <begin position="278"/>
        <end position="307"/>
    </location>
</feature>
<keyword evidence="6" id="KW-0677">Repeat</keyword>
<keyword evidence="12" id="KW-0675">Receptor</keyword>
<dbReference type="GO" id="GO:0008270">
    <property type="term" value="F:zinc ion binding"/>
    <property type="evidence" value="ECO:0007669"/>
    <property type="project" value="UniProtKB-KW"/>
</dbReference>
<dbReference type="Pfam" id="PF00001">
    <property type="entry name" value="7tm_1"/>
    <property type="match status" value="2"/>
</dbReference>
<evidence type="ECO:0000256" key="2">
    <source>
        <dbReference type="ARBA" id="ARBA00004604"/>
    </source>
</evidence>
<dbReference type="Gene3D" id="1.20.1070.10">
    <property type="entry name" value="Rhodopsin 7-helix transmembrane proteins"/>
    <property type="match status" value="4"/>
</dbReference>
<feature type="compositionally biased region" description="Basic and acidic residues" evidence="13">
    <location>
        <begin position="14"/>
        <end position="23"/>
    </location>
</feature>
<keyword evidence="17" id="KW-1185">Reference proteome</keyword>
<dbReference type="InterPro" id="IPR017452">
    <property type="entry name" value="GPCR_Rhodpsn_7TM"/>
</dbReference>
<feature type="transmembrane region" description="Helical" evidence="14">
    <location>
        <begin position="416"/>
        <end position="437"/>
    </location>
</feature>
<evidence type="ECO:0000256" key="3">
    <source>
        <dbReference type="ARBA" id="ARBA00007212"/>
    </source>
</evidence>
<keyword evidence="9 14" id="KW-1133">Transmembrane helix</keyword>
<evidence type="ECO:0000256" key="10">
    <source>
        <dbReference type="ARBA" id="ARBA00023136"/>
    </source>
</evidence>
<accession>A0AAU9X308</accession>
<keyword evidence="11" id="KW-0539">Nucleus</keyword>
<feature type="compositionally biased region" description="Basic residues" evidence="13">
    <location>
        <begin position="1"/>
        <end position="13"/>
    </location>
</feature>
<keyword evidence="12" id="KW-0297">G-protein coupled receptor</keyword>
<evidence type="ECO:0000256" key="13">
    <source>
        <dbReference type="SAM" id="MobiDB-lite"/>
    </source>
</evidence>
<keyword evidence="5" id="KW-0479">Metal-binding</keyword>